<name>A0A4Y2KED0_ARAVE</name>
<dbReference type="EMBL" id="BGPR01004481">
    <property type="protein sequence ID" value="GBN00116.1"/>
    <property type="molecule type" value="Genomic_DNA"/>
</dbReference>
<evidence type="ECO:0000313" key="1">
    <source>
        <dbReference type="EMBL" id="GBN00116.1"/>
    </source>
</evidence>
<dbReference type="Proteomes" id="UP000499080">
    <property type="component" value="Unassembled WGS sequence"/>
</dbReference>
<reference evidence="1 2" key="1">
    <citation type="journal article" date="2019" name="Sci. Rep.">
        <title>Orb-weaving spider Araneus ventricosus genome elucidates the spidroin gene catalogue.</title>
        <authorList>
            <person name="Kono N."/>
            <person name="Nakamura H."/>
            <person name="Ohtoshi R."/>
            <person name="Moran D.A.P."/>
            <person name="Shinohara A."/>
            <person name="Yoshida Y."/>
            <person name="Fujiwara M."/>
            <person name="Mori M."/>
            <person name="Tomita M."/>
            <person name="Arakawa K."/>
        </authorList>
    </citation>
    <scope>NUCLEOTIDE SEQUENCE [LARGE SCALE GENOMIC DNA]</scope>
</reference>
<dbReference type="AlphaFoldDB" id="A0A4Y2KED0"/>
<comment type="caution">
    <text evidence="1">The sequence shown here is derived from an EMBL/GenBank/DDBJ whole genome shotgun (WGS) entry which is preliminary data.</text>
</comment>
<sequence>MCGGRLRMSLTITSATADVSSDLQLSCQHINMAGGIDAPAKCELRSVISFLQAEGWFVENDQCSCFLSDLMMTSKSHSDL</sequence>
<proteinExistence type="predicted"/>
<organism evidence="1 2">
    <name type="scientific">Araneus ventricosus</name>
    <name type="common">Orbweaver spider</name>
    <name type="synonym">Epeira ventricosa</name>
    <dbReference type="NCBI Taxonomy" id="182803"/>
    <lineage>
        <taxon>Eukaryota</taxon>
        <taxon>Metazoa</taxon>
        <taxon>Ecdysozoa</taxon>
        <taxon>Arthropoda</taxon>
        <taxon>Chelicerata</taxon>
        <taxon>Arachnida</taxon>
        <taxon>Araneae</taxon>
        <taxon>Araneomorphae</taxon>
        <taxon>Entelegynae</taxon>
        <taxon>Araneoidea</taxon>
        <taxon>Araneidae</taxon>
        <taxon>Araneus</taxon>
    </lineage>
</organism>
<keyword evidence="2" id="KW-1185">Reference proteome</keyword>
<accession>A0A4Y2KED0</accession>
<evidence type="ECO:0000313" key="2">
    <source>
        <dbReference type="Proteomes" id="UP000499080"/>
    </source>
</evidence>
<protein>
    <submittedName>
        <fullName evidence="1">Uncharacterized protein</fullName>
    </submittedName>
</protein>
<gene>
    <name evidence="1" type="ORF">AVEN_84473_1</name>
</gene>